<sequence length="547" mass="60257">ILEEAMSGLLTAAVAKVEHSQLDDHKPPLYCWAYVDDITLLGEVVAVKSLYSAIIATGAAWGFTFSERKTHWVFFGSDGFCDDFDDFRHLGVRFLCVRCEGGRTIRLQCLPSSLSPRKLSAGDLVSKREAFRWAGAGYDVLGLHPEGSLAADLIRRASGKWSPTSWDEKVAISEEDAQTITIACSRLAERNELCQHDIAFSGTTLTITTDASPYGMGFCLSIGTASGGQVALCGKAKCWRGSQVSWHQNRQEAYCLGLSFVFCDALIPYCNGLTVRFLTDSRTALSWMRGGERMTSRSIERIAISRLCDAVADLKEVWARRYDIHPVVEHFPAEQNSQADILSRLAHSWNIPQVVIFDGRFKGSKGAANTARKVITPLPSQALAGSGSQSTVADEAGELDTVSAVIFAISEDHAPRVPDDLRVGAGQPDRKRLLDLQRGSPEVSAIIDRIRGADGASEPNDLEFVLAGDGVLMRRCRSNTWNSSSRLCFYVPSDSQDGIDYARRLLRSYHNDSGCLNARYVRWIFSRAFFVKGLRKLAIEVCRSCDQ</sequence>
<dbReference type="Proteomes" id="UP000572268">
    <property type="component" value="Unassembled WGS sequence"/>
</dbReference>
<feature type="non-terminal residue" evidence="1">
    <location>
        <position position="547"/>
    </location>
</feature>
<dbReference type="InterPro" id="IPR043502">
    <property type="entry name" value="DNA/RNA_pol_sf"/>
</dbReference>
<dbReference type="SUPFAM" id="SSF56672">
    <property type="entry name" value="DNA/RNA polymerases"/>
    <property type="match status" value="1"/>
</dbReference>
<reference evidence="1 2" key="1">
    <citation type="submission" date="2020-04" db="EMBL/GenBank/DDBJ databases">
        <title>Perkinsus olseni comparative genomics.</title>
        <authorList>
            <person name="Bogema D.R."/>
        </authorList>
    </citation>
    <scope>NUCLEOTIDE SEQUENCE [LARGE SCALE GENOMIC DNA]</scope>
    <source>
        <strain evidence="1">ATCC PRA-31</strain>
    </source>
</reference>
<name>A0A7J6KNE4_PEROL</name>
<proteinExistence type="predicted"/>
<organism evidence="1 2">
    <name type="scientific">Perkinsus olseni</name>
    <name type="common">Perkinsus atlanticus</name>
    <dbReference type="NCBI Taxonomy" id="32597"/>
    <lineage>
        <taxon>Eukaryota</taxon>
        <taxon>Sar</taxon>
        <taxon>Alveolata</taxon>
        <taxon>Perkinsozoa</taxon>
        <taxon>Perkinsea</taxon>
        <taxon>Perkinsida</taxon>
        <taxon>Perkinsidae</taxon>
        <taxon>Perkinsus</taxon>
    </lineage>
</organism>
<dbReference type="EMBL" id="JABANN010001780">
    <property type="protein sequence ID" value="KAF4648825.1"/>
    <property type="molecule type" value="Genomic_DNA"/>
</dbReference>
<comment type="caution">
    <text evidence="1">The sequence shown here is derived from an EMBL/GenBank/DDBJ whole genome shotgun (WGS) entry which is preliminary data.</text>
</comment>
<accession>A0A7J6KNE4</accession>
<dbReference type="AlphaFoldDB" id="A0A7J6KNE4"/>
<gene>
    <name evidence="1" type="ORF">FOL46_002431</name>
</gene>
<evidence type="ECO:0000313" key="1">
    <source>
        <dbReference type="EMBL" id="KAF4648825.1"/>
    </source>
</evidence>
<evidence type="ECO:0000313" key="2">
    <source>
        <dbReference type="Proteomes" id="UP000572268"/>
    </source>
</evidence>
<feature type="non-terminal residue" evidence="1">
    <location>
        <position position="1"/>
    </location>
</feature>
<protein>
    <submittedName>
        <fullName evidence="1">Uncharacterized protein</fullName>
    </submittedName>
</protein>